<dbReference type="SUPFAM" id="SSF51735">
    <property type="entry name" value="NAD(P)-binding Rossmann-fold domains"/>
    <property type="match status" value="1"/>
</dbReference>
<dbReference type="InterPro" id="IPR036291">
    <property type="entry name" value="NAD(P)-bd_dom_sf"/>
</dbReference>
<keyword evidence="4" id="KW-1185">Reference proteome</keyword>
<dbReference type="OMA" id="SAYPRWG"/>
<dbReference type="STRING" id="5627.A0A1C7M204"/>
<evidence type="ECO:0000313" key="3">
    <source>
        <dbReference type="EMBL" id="OBZ70436.1"/>
    </source>
</evidence>
<accession>A0A1C7M204</accession>
<evidence type="ECO:0000313" key="4">
    <source>
        <dbReference type="Proteomes" id="UP000092993"/>
    </source>
</evidence>
<organism evidence="3 4">
    <name type="scientific">Grifola frondosa</name>
    <name type="common">Maitake</name>
    <name type="synonym">Polyporus frondosus</name>
    <dbReference type="NCBI Taxonomy" id="5627"/>
    <lineage>
        <taxon>Eukaryota</taxon>
        <taxon>Fungi</taxon>
        <taxon>Dikarya</taxon>
        <taxon>Basidiomycota</taxon>
        <taxon>Agaricomycotina</taxon>
        <taxon>Agaricomycetes</taxon>
        <taxon>Polyporales</taxon>
        <taxon>Grifolaceae</taxon>
        <taxon>Grifola</taxon>
    </lineage>
</organism>
<dbReference type="OrthoDB" id="9876299at2759"/>
<dbReference type="PRINTS" id="PR00081">
    <property type="entry name" value="GDHRDH"/>
</dbReference>
<protein>
    <submittedName>
        <fullName evidence="3">Putative oxidoreductase C30D10.05c</fullName>
    </submittedName>
</protein>
<proteinExistence type="inferred from homology"/>
<dbReference type="Pfam" id="PF00106">
    <property type="entry name" value="adh_short"/>
    <property type="match status" value="1"/>
</dbReference>
<dbReference type="PANTHER" id="PTHR43008:SF8">
    <property type="entry name" value="BENZIL REDUCTASE ((S)-BENZOIN FORMING) IRC24"/>
    <property type="match status" value="1"/>
</dbReference>
<sequence>MVEKPVVVVTGASKGLGLAITKILLEEFNAVVVALSRSQNPGMAELHKAHHDSLLLLECDVTDATALKSSISQAAVKYQRLDALILNAGVLEPMGTIVSQGFTARTPLCRTIAQEESDVTFVALRPGMVDTSMQALVRGKGALSMKEEDHLKFMNVHATGQLVKPEDAGYVAAALSLQAPSDLSGQFLSWDSEICKDYWRGCIMKTTE</sequence>
<dbReference type="InterPro" id="IPR002347">
    <property type="entry name" value="SDR_fam"/>
</dbReference>
<evidence type="ECO:0000256" key="2">
    <source>
        <dbReference type="ARBA" id="ARBA00023002"/>
    </source>
</evidence>
<dbReference type="PANTHER" id="PTHR43008">
    <property type="entry name" value="BENZIL REDUCTASE"/>
    <property type="match status" value="1"/>
</dbReference>
<dbReference type="AlphaFoldDB" id="A0A1C7M204"/>
<comment type="similarity">
    <text evidence="1">Belongs to the short-chain dehydrogenases/reductases (SDR) family.</text>
</comment>
<comment type="caution">
    <text evidence="3">The sequence shown here is derived from an EMBL/GenBank/DDBJ whole genome shotgun (WGS) entry which is preliminary data.</text>
</comment>
<name>A0A1C7M204_GRIFR</name>
<gene>
    <name evidence="3" type="ORF">A0H81_09986</name>
</gene>
<dbReference type="Gene3D" id="3.40.50.720">
    <property type="entry name" value="NAD(P)-binding Rossmann-like Domain"/>
    <property type="match status" value="2"/>
</dbReference>
<dbReference type="EMBL" id="LUGG01000014">
    <property type="protein sequence ID" value="OBZ70436.1"/>
    <property type="molecule type" value="Genomic_DNA"/>
</dbReference>
<keyword evidence="2" id="KW-0560">Oxidoreductase</keyword>
<dbReference type="GO" id="GO:0016616">
    <property type="term" value="F:oxidoreductase activity, acting on the CH-OH group of donors, NAD or NADP as acceptor"/>
    <property type="evidence" value="ECO:0007669"/>
    <property type="project" value="UniProtKB-ARBA"/>
</dbReference>
<dbReference type="GO" id="GO:0050664">
    <property type="term" value="F:oxidoreductase activity, acting on NAD(P)H, oxygen as acceptor"/>
    <property type="evidence" value="ECO:0007669"/>
    <property type="project" value="TreeGrafter"/>
</dbReference>
<evidence type="ECO:0000256" key="1">
    <source>
        <dbReference type="ARBA" id="ARBA00006484"/>
    </source>
</evidence>
<dbReference type="Proteomes" id="UP000092993">
    <property type="component" value="Unassembled WGS sequence"/>
</dbReference>
<reference evidence="3 4" key="1">
    <citation type="submission" date="2016-03" db="EMBL/GenBank/DDBJ databases">
        <title>Whole genome sequencing of Grifola frondosa 9006-11.</title>
        <authorList>
            <person name="Min B."/>
            <person name="Park H."/>
            <person name="Kim J.-G."/>
            <person name="Cho H."/>
            <person name="Oh Y.-L."/>
            <person name="Kong W.-S."/>
            <person name="Choi I.-G."/>
        </authorList>
    </citation>
    <scope>NUCLEOTIDE SEQUENCE [LARGE SCALE GENOMIC DNA]</scope>
    <source>
        <strain evidence="3 4">9006-11</strain>
    </source>
</reference>